<protein>
    <submittedName>
        <fullName evidence="1">Uncharacterized protein</fullName>
    </submittedName>
</protein>
<proteinExistence type="predicted"/>
<dbReference type="RefSeq" id="WP_131909721.1">
    <property type="nucleotide sequence ID" value="NZ_SMFM01000004.1"/>
</dbReference>
<dbReference type="Proteomes" id="UP000295278">
    <property type="component" value="Unassembled WGS sequence"/>
</dbReference>
<sequence>MFDLIIIDGYDNTLKEIVAFCKKNTIIFIEGDRKGQTETIRQIFPKNKYVNVITLNKNKPYSHGDGDTNRYVGWW</sequence>
<evidence type="ECO:0000313" key="1">
    <source>
        <dbReference type="EMBL" id="TDD75971.1"/>
    </source>
</evidence>
<accession>A0A4R5ASL7</accession>
<name>A0A4R5ASL7_9FLAO</name>
<dbReference type="EMBL" id="SMFM01000004">
    <property type="protein sequence ID" value="TDD75971.1"/>
    <property type="molecule type" value="Genomic_DNA"/>
</dbReference>
<dbReference type="AlphaFoldDB" id="A0A4R5ASL7"/>
<keyword evidence="2" id="KW-1185">Reference proteome</keyword>
<organism evidence="1 2">
    <name type="scientific">Flavobacterium caseinilyticum</name>
    <dbReference type="NCBI Taxonomy" id="2541732"/>
    <lineage>
        <taxon>Bacteria</taxon>
        <taxon>Pseudomonadati</taxon>
        <taxon>Bacteroidota</taxon>
        <taxon>Flavobacteriia</taxon>
        <taxon>Flavobacteriales</taxon>
        <taxon>Flavobacteriaceae</taxon>
        <taxon>Flavobacterium</taxon>
    </lineage>
</organism>
<evidence type="ECO:0000313" key="2">
    <source>
        <dbReference type="Proteomes" id="UP000295278"/>
    </source>
</evidence>
<dbReference type="OrthoDB" id="1435796at2"/>
<comment type="caution">
    <text evidence="1">The sequence shown here is derived from an EMBL/GenBank/DDBJ whole genome shotgun (WGS) entry which is preliminary data.</text>
</comment>
<reference evidence="1 2" key="1">
    <citation type="submission" date="2019-03" db="EMBL/GenBank/DDBJ databases">
        <title>Flavobacterium AT-3-2 sp. nov., isolated from arctic soil.</title>
        <authorList>
            <person name="Chaudhary D.K."/>
        </authorList>
    </citation>
    <scope>NUCLEOTIDE SEQUENCE [LARGE SCALE GENOMIC DNA]</scope>
    <source>
        <strain evidence="1 2">AT-3-2</strain>
    </source>
</reference>
<gene>
    <name evidence="1" type="ORF">E0F89_10440</name>
</gene>